<sequence length="487" mass="55100">MTKTPSLNPLTKIQTFKEGEGDHEQPLSPMARLFHESGANVYIIAIFGMKTFINVDVFKADLLVNMTKNNPRLSSLQVEKQNGSMRWIPTHLNIDNHVVVPDLDTNMESSDKFIEDYVSNLSKSRIDNSQPLWDVHILNTKTSSTQGTCVFRFHHSLGDGISLINLLLACSRKVSDPEALPTLPGNKVSSHRIRVARFRSLFMVLWNTIVSLLMVLLTALFLRDTDTPLKRSPFENRPRRFVLRSVSLGDIKMTVNDVIVGVVQSGLYRYLNRRYGGGENNNKVPKNIRLRANIAFNLRASTQVDVSVLSPSCASSFDTRHGRWGNKVACVLLPFNIRPMKDPLEHVRDVKTMMQRKKASFEGFCVSFLIKLFIKLFGIKLAAKILKKIESRTTLWFSNMPGPQEEISLFKHEVAFLAPSCYGQSTALLIHVVSYFDKLTFVISVDEEIIPDPQNLCDDLQQSFELIKTSVNISCQMRLELAKEKGP</sequence>
<comment type="subcellular location">
    <subcellularLocation>
        <location evidence="1">Cell membrane</location>
        <topology evidence="1">Single-pass membrane protein</topology>
    </subcellularLocation>
    <subcellularLocation>
        <location evidence="2">Endoplasmic reticulum membrane</location>
    </subcellularLocation>
</comment>
<dbReference type="OrthoDB" id="619536at2759"/>
<keyword evidence="11" id="KW-0812">Transmembrane</keyword>
<evidence type="ECO:0000256" key="7">
    <source>
        <dbReference type="ARBA" id="ARBA00023315"/>
    </source>
</evidence>
<dbReference type="GO" id="GO:0004144">
    <property type="term" value="F:diacylglycerol O-acyltransferase activity"/>
    <property type="evidence" value="ECO:0007669"/>
    <property type="project" value="UniProtKB-EC"/>
</dbReference>
<evidence type="ECO:0000256" key="6">
    <source>
        <dbReference type="ARBA" id="ARBA00022824"/>
    </source>
</evidence>
<feature type="domain" description="O-acyltransferase WSD1 C-terminal" evidence="13">
    <location>
        <begin position="324"/>
        <end position="468"/>
    </location>
</feature>
<dbReference type="PANTHER" id="PTHR31650:SF79">
    <property type="entry name" value="O-ACYLTRANSFERASE (WSD1-LIKE) FAMILY PROTEIN-RELATED"/>
    <property type="match status" value="1"/>
</dbReference>
<evidence type="ECO:0000259" key="13">
    <source>
        <dbReference type="Pfam" id="PF06974"/>
    </source>
</evidence>
<comment type="caution">
    <text evidence="14">The sequence shown here is derived from an EMBL/GenBank/DDBJ whole genome shotgun (WGS) entry which is preliminary data.</text>
</comment>
<keyword evidence="7 14" id="KW-0012">Acyltransferase</keyword>
<evidence type="ECO:0000256" key="2">
    <source>
        <dbReference type="ARBA" id="ARBA00004586"/>
    </source>
</evidence>
<organism evidence="14 15">
    <name type="scientific">Artemisia annua</name>
    <name type="common">Sweet wormwood</name>
    <dbReference type="NCBI Taxonomy" id="35608"/>
    <lineage>
        <taxon>Eukaryota</taxon>
        <taxon>Viridiplantae</taxon>
        <taxon>Streptophyta</taxon>
        <taxon>Embryophyta</taxon>
        <taxon>Tracheophyta</taxon>
        <taxon>Spermatophyta</taxon>
        <taxon>Magnoliopsida</taxon>
        <taxon>eudicotyledons</taxon>
        <taxon>Gunneridae</taxon>
        <taxon>Pentapetalae</taxon>
        <taxon>asterids</taxon>
        <taxon>campanulids</taxon>
        <taxon>Asterales</taxon>
        <taxon>Asteraceae</taxon>
        <taxon>Asteroideae</taxon>
        <taxon>Anthemideae</taxon>
        <taxon>Artemisiinae</taxon>
        <taxon>Artemisia</taxon>
    </lineage>
</organism>
<evidence type="ECO:0000256" key="10">
    <source>
        <dbReference type="ARBA" id="ARBA00048109"/>
    </source>
</evidence>
<comment type="catalytic activity">
    <reaction evidence="9">
        <text>a long chain fatty alcohol + a fatty acyl-CoA = a long-chain alcohol wax ester + CoA</text>
        <dbReference type="Rhea" id="RHEA:38443"/>
        <dbReference type="ChEBI" id="CHEBI:17135"/>
        <dbReference type="ChEBI" id="CHEBI:57287"/>
        <dbReference type="ChEBI" id="CHEBI:77636"/>
        <dbReference type="ChEBI" id="CHEBI:235323"/>
        <dbReference type="EC" id="2.3.1.75"/>
    </reaction>
</comment>
<dbReference type="Pfam" id="PF06974">
    <property type="entry name" value="WS_DGAT_C"/>
    <property type="match status" value="1"/>
</dbReference>
<comment type="catalytic activity">
    <reaction evidence="10">
        <text>an acyl-CoA + a 1,2-diacyl-sn-glycerol = a triacyl-sn-glycerol + CoA</text>
        <dbReference type="Rhea" id="RHEA:10868"/>
        <dbReference type="ChEBI" id="CHEBI:17815"/>
        <dbReference type="ChEBI" id="CHEBI:57287"/>
        <dbReference type="ChEBI" id="CHEBI:58342"/>
        <dbReference type="ChEBI" id="CHEBI:64615"/>
        <dbReference type="EC" id="2.3.1.20"/>
    </reaction>
</comment>
<dbReference type="AlphaFoldDB" id="A0A2U1P8P9"/>
<reference evidence="14 15" key="1">
    <citation type="journal article" date="2018" name="Mol. Plant">
        <title>The genome of Artemisia annua provides insight into the evolution of Asteraceae family and artemisinin biosynthesis.</title>
        <authorList>
            <person name="Shen Q."/>
            <person name="Zhang L."/>
            <person name="Liao Z."/>
            <person name="Wang S."/>
            <person name="Yan T."/>
            <person name="Shi P."/>
            <person name="Liu M."/>
            <person name="Fu X."/>
            <person name="Pan Q."/>
            <person name="Wang Y."/>
            <person name="Lv Z."/>
            <person name="Lu X."/>
            <person name="Zhang F."/>
            <person name="Jiang W."/>
            <person name="Ma Y."/>
            <person name="Chen M."/>
            <person name="Hao X."/>
            <person name="Li L."/>
            <person name="Tang Y."/>
            <person name="Lv G."/>
            <person name="Zhou Y."/>
            <person name="Sun X."/>
            <person name="Brodelius P.E."/>
            <person name="Rose J.K.C."/>
            <person name="Tang K."/>
        </authorList>
    </citation>
    <scope>NUCLEOTIDE SEQUENCE [LARGE SCALE GENOMIC DNA]</scope>
    <source>
        <strain evidence="15">cv. Huhao1</strain>
        <tissue evidence="14">Leaf</tissue>
    </source>
</reference>
<feature type="domain" description="O-acyltransferase WSD1-like N-terminal" evidence="12">
    <location>
        <begin position="72"/>
        <end position="205"/>
    </location>
</feature>
<dbReference type="GO" id="GO:0047196">
    <property type="term" value="F:long-chain-alcohol O-fatty-acyltransferase activity"/>
    <property type="evidence" value="ECO:0007669"/>
    <property type="project" value="UniProtKB-EC"/>
</dbReference>
<protein>
    <submittedName>
        <fullName evidence="14">O-acyltransferase, WSD1 domain-containing protein</fullName>
    </submittedName>
</protein>
<evidence type="ECO:0000256" key="11">
    <source>
        <dbReference type="SAM" id="Phobius"/>
    </source>
</evidence>
<evidence type="ECO:0000256" key="9">
    <source>
        <dbReference type="ARBA" id="ARBA00047604"/>
    </source>
</evidence>
<evidence type="ECO:0000313" key="14">
    <source>
        <dbReference type="EMBL" id="PWA82126.1"/>
    </source>
</evidence>
<feature type="transmembrane region" description="Helical" evidence="11">
    <location>
        <begin position="201"/>
        <end position="222"/>
    </location>
</feature>
<accession>A0A2U1P8P9</accession>
<evidence type="ECO:0000313" key="15">
    <source>
        <dbReference type="Proteomes" id="UP000245207"/>
    </source>
</evidence>
<dbReference type="Proteomes" id="UP000245207">
    <property type="component" value="Unassembled WGS sequence"/>
</dbReference>
<keyword evidence="15" id="KW-1185">Reference proteome</keyword>
<dbReference type="UniPathway" id="UPA00282"/>
<evidence type="ECO:0000256" key="4">
    <source>
        <dbReference type="ARBA" id="ARBA00005189"/>
    </source>
</evidence>
<dbReference type="InterPro" id="IPR009721">
    <property type="entry name" value="O-acyltransferase_WSD1_C"/>
</dbReference>
<dbReference type="Pfam" id="PF03007">
    <property type="entry name" value="WS_DGAT_cat"/>
    <property type="match status" value="1"/>
</dbReference>
<evidence type="ECO:0000256" key="5">
    <source>
        <dbReference type="ARBA" id="ARBA00022679"/>
    </source>
</evidence>
<proteinExistence type="inferred from homology"/>
<comment type="pathway">
    <text evidence="3">Glycerolipid metabolism; triacylglycerol biosynthesis.</text>
</comment>
<gene>
    <name evidence="14" type="ORF">CTI12_AA177510</name>
</gene>
<evidence type="ECO:0000256" key="3">
    <source>
        <dbReference type="ARBA" id="ARBA00004771"/>
    </source>
</evidence>
<dbReference type="InterPro" id="IPR004255">
    <property type="entry name" value="O-acyltransferase_WSD1_N"/>
</dbReference>
<dbReference type="InterPro" id="IPR045034">
    <property type="entry name" value="O-acyltransferase_WSD1-like"/>
</dbReference>
<keyword evidence="11" id="KW-0472">Membrane</keyword>
<keyword evidence="6" id="KW-0256">Endoplasmic reticulum</keyword>
<comment type="similarity">
    <text evidence="8">In the N-terminal section; belongs to the long-chain O-acyltransferase family.</text>
</comment>
<dbReference type="SUPFAM" id="SSF52777">
    <property type="entry name" value="CoA-dependent acyltransferases"/>
    <property type="match status" value="1"/>
</dbReference>
<dbReference type="GO" id="GO:0005789">
    <property type="term" value="C:endoplasmic reticulum membrane"/>
    <property type="evidence" value="ECO:0007669"/>
    <property type="project" value="UniProtKB-SubCell"/>
</dbReference>
<comment type="pathway">
    <text evidence="4">Lipid metabolism.</text>
</comment>
<keyword evidence="11" id="KW-1133">Transmembrane helix</keyword>
<dbReference type="EMBL" id="PKPP01001507">
    <property type="protein sequence ID" value="PWA82126.1"/>
    <property type="molecule type" value="Genomic_DNA"/>
</dbReference>
<evidence type="ECO:0000256" key="8">
    <source>
        <dbReference type="ARBA" id="ARBA00024360"/>
    </source>
</evidence>
<name>A0A2U1P8P9_ARTAN</name>
<dbReference type="GO" id="GO:0005886">
    <property type="term" value="C:plasma membrane"/>
    <property type="evidence" value="ECO:0007669"/>
    <property type="project" value="UniProtKB-SubCell"/>
</dbReference>
<dbReference type="PANTHER" id="PTHR31650">
    <property type="entry name" value="O-ACYLTRANSFERASE (WSD1-LIKE) FAMILY PROTEIN"/>
    <property type="match status" value="1"/>
</dbReference>
<keyword evidence="5 14" id="KW-0808">Transferase</keyword>
<evidence type="ECO:0000256" key="1">
    <source>
        <dbReference type="ARBA" id="ARBA00004162"/>
    </source>
</evidence>
<evidence type="ECO:0000259" key="12">
    <source>
        <dbReference type="Pfam" id="PF03007"/>
    </source>
</evidence>
<dbReference type="GO" id="GO:0019432">
    <property type="term" value="P:triglyceride biosynthetic process"/>
    <property type="evidence" value="ECO:0007669"/>
    <property type="project" value="UniProtKB-UniPathway"/>
</dbReference>